<dbReference type="Proteomes" id="UP000549457">
    <property type="component" value="Unassembled WGS sequence"/>
</dbReference>
<dbReference type="EMBL" id="JACHFM010000001">
    <property type="protein sequence ID" value="MBB5220874.1"/>
    <property type="molecule type" value="Genomic_DNA"/>
</dbReference>
<dbReference type="RefSeq" id="WP_184147300.1">
    <property type="nucleotide sequence ID" value="NZ_JACHFM010000001.1"/>
</dbReference>
<keyword evidence="2" id="KW-0282">Flagellum</keyword>
<comment type="caution">
    <text evidence="2">The sequence shown here is derived from an EMBL/GenBank/DDBJ whole genome shotgun (WGS) entry which is preliminary data.</text>
</comment>
<dbReference type="AlphaFoldDB" id="A0A840SIV4"/>
<gene>
    <name evidence="2" type="ORF">HNP73_000795</name>
</gene>
<evidence type="ECO:0000256" key="1">
    <source>
        <dbReference type="SAM" id="MobiDB-lite"/>
    </source>
</evidence>
<dbReference type="SUPFAM" id="SSF64518">
    <property type="entry name" value="Phase 1 flagellin"/>
    <property type="match status" value="1"/>
</dbReference>
<reference evidence="2 3" key="1">
    <citation type="submission" date="2020-08" db="EMBL/GenBank/DDBJ databases">
        <title>Genomic Encyclopedia of Type Strains, Phase IV (KMG-IV): sequencing the most valuable type-strain genomes for metagenomic binning, comparative biology and taxonomic classification.</title>
        <authorList>
            <person name="Goeker M."/>
        </authorList>
    </citation>
    <scope>NUCLEOTIDE SEQUENCE [LARGE SCALE GENOMIC DNA]</scope>
    <source>
        <strain evidence="2 3">DSM 101730</strain>
    </source>
</reference>
<feature type="region of interest" description="Disordered" evidence="1">
    <location>
        <begin position="16"/>
        <end position="43"/>
    </location>
</feature>
<keyword evidence="3" id="KW-1185">Reference proteome</keyword>
<evidence type="ECO:0000313" key="2">
    <source>
        <dbReference type="EMBL" id="MBB5220874.1"/>
    </source>
</evidence>
<organism evidence="2 3">
    <name type="scientific">Amaricoccus macauensis</name>
    <dbReference type="NCBI Taxonomy" id="57001"/>
    <lineage>
        <taxon>Bacteria</taxon>
        <taxon>Pseudomonadati</taxon>
        <taxon>Pseudomonadota</taxon>
        <taxon>Alphaproteobacteria</taxon>
        <taxon>Rhodobacterales</taxon>
        <taxon>Paracoccaceae</taxon>
        <taxon>Amaricoccus</taxon>
    </lineage>
</organism>
<proteinExistence type="predicted"/>
<keyword evidence="2" id="KW-0969">Cilium</keyword>
<accession>A0A840SIV4</accession>
<protein>
    <submittedName>
        <fullName evidence="2">Flagellar hook-associated protein 3 FlgL</fullName>
    </submittedName>
</protein>
<sequence length="336" mass="34626">MYVSGGSDLARLQRLQRQASEARERMDVATQEMSTGETADRHAATGGNLSRLISLDRALARNATFASTISLTGLRLDTMQSTITGIAGAANALAVSLNETVPKGDVASALRLAKQARGDLTDTLARLNVQVAGQSLFAGTATDRPAIGPADGILADLDALAAGSVTAADAIAAIDAYFASPAGAFHSAGYLGSTDGLAGADIGEGERLDYGVSATDDRIVAVLKAQAKAAVAGGPAFATSNEDRLALLAAAGRDLLAAKDGAQDLSFAIGFDQQRLETAKAARTAESNTLSHARAHMIGADIETAATTYQALEIQLDSILTVTARLSNLRFTNYMR</sequence>
<name>A0A840SIV4_9RHOB</name>
<keyword evidence="2" id="KW-0966">Cell projection</keyword>
<evidence type="ECO:0000313" key="3">
    <source>
        <dbReference type="Proteomes" id="UP000549457"/>
    </source>
</evidence>